<evidence type="ECO:0000313" key="1">
    <source>
        <dbReference type="EMBL" id="UXE59149.1"/>
    </source>
</evidence>
<accession>A0A977KSS8</accession>
<dbReference type="Proteomes" id="UP001065613">
    <property type="component" value="Chromosome"/>
</dbReference>
<protein>
    <submittedName>
        <fullName evidence="1">Uncharacterized protein</fullName>
    </submittedName>
</protein>
<name>A0A977KSS8_9CYAN</name>
<dbReference type="AlphaFoldDB" id="A0A977KSS8"/>
<reference evidence="1" key="1">
    <citation type="submission" date="2021-04" db="EMBL/GenBank/DDBJ databases">
        <title>Genome sequence of Woronichinia naegeliana from Washington state freshwater lake bloom.</title>
        <authorList>
            <person name="Dreher T.W."/>
        </authorList>
    </citation>
    <scope>NUCLEOTIDE SEQUENCE</scope>
    <source>
        <strain evidence="1">WA131</strain>
    </source>
</reference>
<sequence>MLIFLGLLGLGSGAIAYYYWQQATSLPDWYQTQQLKPVLNRPDLKPSQSSATEIAADSLTTIKTKIKENIQQQEKTNASKGNDGQQPVEVRLSDREFTQLLQTEITQKFKLPMSQENLIQSRINQGSLEMGAVVNPEKLQSLELSRSQQALVSRVVTTFPQFKNQEFYLGISGTPQLQNGQLMLPTDSRVKVGNLSFTLPEIARKLNIPVARLQQSLQMNVDPLNLNDIQLKENQIILKVNPAAYDVQ</sequence>
<organism evidence="1">
    <name type="scientific">Woronichinia naegeliana WA131</name>
    <dbReference type="NCBI Taxonomy" id="2824559"/>
    <lineage>
        <taxon>Bacteria</taxon>
        <taxon>Bacillati</taxon>
        <taxon>Cyanobacteriota</taxon>
        <taxon>Cyanophyceae</taxon>
        <taxon>Synechococcales</taxon>
        <taxon>Coelosphaeriaceae</taxon>
        <taxon>Woronichinia</taxon>
    </lineage>
</organism>
<dbReference type="KEGG" id="wna:KA717_24905"/>
<dbReference type="EMBL" id="CP073041">
    <property type="protein sequence ID" value="UXE59149.1"/>
    <property type="molecule type" value="Genomic_DNA"/>
</dbReference>
<proteinExistence type="predicted"/>
<gene>
    <name evidence="1" type="ORF">KA717_24905</name>
</gene>